<feature type="domain" description="SYO1-like TPR repeats" evidence="2">
    <location>
        <begin position="348"/>
        <end position="600"/>
    </location>
</feature>
<dbReference type="EMBL" id="VSWD01000012">
    <property type="protein sequence ID" value="KAK3086841.1"/>
    <property type="molecule type" value="Genomic_DNA"/>
</dbReference>
<dbReference type="InterPro" id="IPR011989">
    <property type="entry name" value="ARM-like"/>
</dbReference>
<reference evidence="3" key="1">
    <citation type="submission" date="2019-08" db="EMBL/GenBank/DDBJ databases">
        <title>The improved chromosome-level genome for the pearl oyster Pinctada fucata martensii using PacBio sequencing and Hi-C.</title>
        <authorList>
            <person name="Zheng Z."/>
        </authorList>
    </citation>
    <scope>NUCLEOTIDE SEQUENCE</scope>
    <source>
        <strain evidence="3">ZZ-2019</strain>
        <tissue evidence="3">Adductor muscle</tissue>
    </source>
</reference>
<protein>
    <recommendedName>
        <fullName evidence="2">SYO1-like TPR repeats domain-containing protein</fullName>
    </recommendedName>
</protein>
<dbReference type="InterPro" id="IPR057990">
    <property type="entry name" value="TPR_SYO1"/>
</dbReference>
<dbReference type="PANTHER" id="PTHR13347">
    <property type="entry name" value="HEAT REPEAT-CONTAINING PROTEIN 3"/>
    <property type="match status" value="1"/>
</dbReference>
<accession>A0AA88XK46</accession>
<evidence type="ECO:0000313" key="4">
    <source>
        <dbReference type="Proteomes" id="UP001186944"/>
    </source>
</evidence>
<comment type="caution">
    <text evidence="3">The sequence shown here is derived from an EMBL/GenBank/DDBJ whole genome shotgun (WGS) entry which is preliminary data.</text>
</comment>
<dbReference type="Gene3D" id="1.25.10.10">
    <property type="entry name" value="Leucine-rich Repeat Variant"/>
    <property type="match status" value="1"/>
</dbReference>
<dbReference type="InterPro" id="IPR000225">
    <property type="entry name" value="Armadillo"/>
</dbReference>
<dbReference type="Pfam" id="PF25567">
    <property type="entry name" value="TPR_SYO1"/>
    <property type="match status" value="1"/>
</dbReference>
<dbReference type="InterPro" id="IPR052616">
    <property type="entry name" value="SYO1-like"/>
</dbReference>
<dbReference type="PANTHER" id="PTHR13347:SF1">
    <property type="entry name" value="HEAT REPEAT-CONTAINING PROTEIN 3"/>
    <property type="match status" value="1"/>
</dbReference>
<evidence type="ECO:0000256" key="1">
    <source>
        <dbReference type="ARBA" id="ARBA00049983"/>
    </source>
</evidence>
<evidence type="ECO:0000259" key="2">
    <source>
        <dbReference type="Pfam" id="PF25567"/>
    </source>
</evidence>
<keyword evidence="4" id="KW-1185">Reference proteome</keyword>
<dbReference type="GO" id="GO:0051082">
    <property type="term" value="F:unfolded protein binding"/>
    <property type="evidence" value="ECO:0007669"/>
    <property type="project" value="TreeGrafter"/>
</dbReference>
<dbReference type="GO" id="GO:0042273">
    <property type="term" value="P:ribosomal large subunit biogenesis"/>
    <property type="evidence" value="ECO:0007669"/>
    <property type="project" value="TreeGrafter"/>
</dbReference>
<dbReference type="CDD" id="cd13394">
    <property type="entry name" value="Syo1_like"/>
    <property type="match status" value="1"/>
</dbReference>
<dbReference type="GO" id="GO:0006606">
    <property type="term" value="P:protein import into nucleus"/>
    <property type="evidence" value="ECO:0007669"/>
    <property type="project" value="TreeGrafter"/>
</dbReference>
<dbReference type="AlphaFoldDB" id="A0AA88XK46"/>
<evidence type="ECO:0000313" key="3">
    <source>
        <dbReference type="EMBL" id="KAK3086841.1"/>
    </source>
</evidence>
<dbReference type="Proteomes" id="UP001186944">
    <property type="component" value="Unassembled WGS sequence"/>
</dbReference>
<dbReference type="SUPFAM" id="SSF48371">
    <property type="entry name" value="ARM repeat"/>
    <property type="match status" value="1"/>
</dbReference>
<proteinExistence type="inferred from homology"/>
<name>A0AA88XK46_PINIB</name>
<gene>
    <name evidence="3" type="ORF">FSP39_024298</name>
</gene>
<comment type="similarity">
    <text evidence="1">Belongs to the nuclear import and ribosome assembly adapter family.</text>
</comment>
<organism evidence="3 4">
    <name type="scientific">Pinctada imbricata</name>
    <name type="common">Atlantic pearl-oyster</name>
    <name type="synonym">Pinctada martensii</name>
    <dbReference type="NCBI Taxonomy" id="66713"/>
    <lineage>
        <taxon>Eukaryota</taxon>
        <taxon>Metazoa</taxon>
        <taxon>Spiralia</taxon>
        <taxon>Lophotrochozoa</taxon>
        <taxon>Mollusca</taxon>
        <taxon>Bivalvia</taxon>
        <taxon>Autobranchia</taxon>
        <taxon>Pteriomorphia</taxon>
        <taxon>Pterioida</taxon>
        <taxon>Pterioidea</taxon>
        <taxon>Pteriidae</taxon>
        <taxon>Pinctada</taxon>
    </lineage>
</organism>
<sequence>MQLNSSSEDERECSCTTIANLVSQPSAVFTLLQHNIVKIVAPLMLDTSLQVRVKAIGALRNLSVEGGEDVCREMVRKDVLTPLVALFKQYGVNWVPEKLQSKRYANIKSDIFLEATHLLWNLCESSEEAMKVFSRENLFEVLWPCLQYNIYGMEVAVTVAQCIYTVSEDNIDVSKMFEKPEMIGSLESLLNQSPESSDMVLLQTLASGITVNVCSILDVADKESVKSKIVSTLSSTLAINALDILQSAANDVSQVGMNGDTQPEKSILEGQTENPVNRKVNELKNVLSAQQVALEITANLCCTSDEGWEDMDSSESSCDEVIEEVTMETESESQENQDMFTFLSMSDEMQAVIRKEEIFTKVLQKAQTAEICVECQKLKHLELIKSFERLQENALFCLNNLVFCLSDTLLGGLDGLHEIWQGLVQLSTTKQAVEKGSLLEAITSAMLSVVKKLADLQSPKLLSLNPIELQYLLEMGQHCQLPEVRTNAVRIVSTIGILFSKNPQPQPILKDIGLFLLEVACKDSETWVVAEALDCIFDVFCEDHLDVIDREIHLTERLKQLIPVFKSKLNAAKKNMGEHYPVISTARTNLIRFVKYKTSLHNT</sequence>
<dbReference type="SMART" id="SM00185">
    <property type="entry name" value="ARM"/>
    <property type="match status" value="3"/>
</dbReference>
<dbReference type="InterPro" id="IPR016024">
    <property type="entry name" value="ARM-type_fold"/>
</dbReference>